<dbReference type="AlphaFoldDB" id="A0A310SNW7"/>
<keyword evidence="3" id="KW-1185">Reference proteome</keyword>
<protein>
    <submittedName>
        <fullName evidence="2">Uncharacterized protein</fullName>
    </submittedName>
</protein>
<dbReference type="EMBL" id="KQ759804">
    <property type="protein sequence ID" value="OAD62802.1"/>
    <property type="molecule type" value="Genomic_DNA"/>
</dbReference>
<organism evidence="2 3">
    <name type="scientific">Eufriesea mexicana</name>
    <dbReference type="NCBI Taxonomy" id="516756"/>
    <lineage>
        <taxon>Eukaryota</taxon>
        <taxon>Metazoa</taxon>
        <taxon>Ecdysozoa</taxon>
        <taxon>Arthropoda</taxon>
        <taxon>Hexapoda</taxon>
        <taxon>Insecta</taxon>
        <taxon>Pterygota</taxon>
        <taxon>Neoptera</taxon>
        <taxon>Endopterygota</taxon>
        <taxon>Hymenoptera</taxon>
        <taxon>Apocrita</taxon>
        <taxon>Aculeata</taxon>
        <taxon>Apoidea</taxon>
        <taxon>Anthophila</taxon>
        <taxon>Apidae</taxon>
        <taxon>Eufriesea</taxon>
    </lineage>
</organism>
<evidence type="ECO:0000313" key="3">
    <source>
        <dbReference type="Proteomes" id="UP000250275"/>
    </source>
</evidence>
<name>A0A310SNW7_9HYME</name>
<proteinExistence type="predicted"/>
<sequence length="58" mass="6600">MVLKNFQPRETKETLLFTMALLFLSVADYGFIAACFFHFAPRPTVLSRSQFVFLPGAI</sequence>
<feature type="transmembrane region" description="Helical" evidence="1">
    <location>
        <begin position="15"/>
        <end position="40"/>
    </location>
</feature>
<keyword evidence="1" id="KW-0472">Membrane</keyword>
<accession>A0A310SNW7</accession>
<evidence type="ECO:0000313" key="2">
    <source>
        <dbReference type="EMBL" id="OAD62802.1"/>
    </source>
</evidence>
<keyword evidence="1" id="KW-0812">Transmembrane</keyword>
<reference evidence="2 3" key="1">
    <citation type="submission" date="2015-07" db="EMBL/GenBank/DDBJ databases">
        <title>The genome of Eufriesea mexicana.</title>
        <authorList>
            <person name="Pan H."/>
            <person name="Kapheim K."/>
        </authorList>
    </citation>
    <scope>NUCLEOTIDE SEQUENCE [LARGE SCALE GENOMIC DNA]</scope>
    <source>
        <strain evidence="2">0111107269</strain>
        <tissue evidence="2">Whole body</tissue>
    </source>
</reference>
<keyword evidence="1" id="KW-1133">Transmembrane helix</keyword>
<gene>
    <name evidence="2" type="ORF">WN48_07469</name>
</gene>
<evidence type="ECO:0000256" key="1">
    <source>
        <dbReference type="SAM" id="Phobius"/>
    </source>
</evidence>
<dbReference type="Proteomes" id="UP000250275">
    <property type="component" value="Unassembled WGS sequence"/>
</dbReference>